<dbReference type="Pfam" id="PF17784">
    <property type="entry name" value="Sulfotransfer_4"/>
    <property type="match status" value="2"/>
</dbReference>
<dbReference type="SUPFAM" id="SSF52540">
    <property type="entry name" value="P-loop containing nucleoside triphosphate hydrolases"/>
    <property type="match status" value="1"/>
</dbReference>
<keyword evidence="2" id="KW-1185">Reference proteome</keyword>
<dbReference type="InterPro" id="IPR027417">
    <property type="entry name" value="P-loop_NTPase"/>
</dbReference>
<dbReference type="Proteomes" id="UP000308092">
    <property type="component" value="Unassembled WGS sequence"/>
</dbReference>
<evidence type="ECO:0000313" key="1">
    <source>
        <dbReference type="EMBL" id="THC91033.1"/>
    </source>
</evidence>
<dbReference type="EMBL" id="SOSA01000455">
    <property type="protein sequence ID" value="THC91033.1"/>
    <property type="molecule type" value="Genomic_DNA"/>
</dbReference>
<dbReference type="VEuPathDB" id="FungiDB:EYZ11_009515"/>
<dbReference type="InterPro" id="IPR040632">
    <property type="entry name" value="Sulfotransfer_4"/>
</dbReference>
<sequence>MSQQASVPQPGKNIQVIAPGLSRTATTSFSTALSILLDGPIHHGNGYIAAMDAPGLQVVPELMELHPKAIVICTAREPKAWVKSQQVAS</sequence>
<dbReference type="AlphaFoldDB" id="A0A4S3J7R1"/>
<dbReference type="Gene3D" id="3.40.50.300">
    <property type="entry name" value="P-loop containing nucleotide triphosphate hydrolases"/>
    <property type="match status" value="2"/>
</dbReference>
<proteinExistence type="predicted"/>
<gene>
    <name evidence="1" type="ORF">EYZ11_009515</name>
</gene>
<protein>
    <submittedName>
        <fullName evidence="1">Uncharacterized protein</fullName>
    </submittedName>
</protein>
<dbReference type="STRING" id="1220188.A0A4S3J7R1"/>
<evidence type="ECO:0000313" key="2">
    <source>
        <dbReference type="Proteomes" id="UP000308092"/>
    </source>
</evidence>
<reference evidence="1 2" key="1">
    <citation type="submission" date="2019-03" db="EMBL/GenBank/DDBJ databases">
        <title>The genome sequence of a newly discovered highly antifungal drug resistant Aspergillus species, Aspergillus tanneri NIH 1004.</title>
        <authorList>
            <person name="Mounaud S."/>
            <person name="Singh I."/>
            <person name="Joardar V."/>
            <person name="Pakala S."/>
            <person name="Pakala S."/>
            <person name="Venepally P."/>
            <person name="Hoover J."/>
            <person name="Nierman W."/>
            <person name="Chung J."/>
            <person name="Losada L."/>
        </authorList>
    </citation>
    <scope>NUCLEOTIDE SEQUENCE [LARGE SCALE GENOMIC DNA]</scope>
    <source>
        <strain evidence="1 2">NIH1004</strain>
    </source>
</reference>
<name>A0A4S3J7R1_9EURO</name>
<accession>A0A4S3J7R1</accession>
<comment type="caution">
    <text evidence="1">The sequence shown here is derived from an EMBL/GenBank/DDBJ whole genome shotgun (WGS) entry which is preliminary data.</text>
</comment>
<organism evidence="1 2">
    <name type="scientific">Aspergillus tanneri</name>
    <dbReference type="NCBI Taxonomy" id="1220188"/>
    <lineage>
        <taxon>Eukaryota</taxon>
        <taxon>Fungi</taxon>
        <taxon>Dikarya</taxon>
        <taxon>Ascomycota</taxon>
        <taxon>Pezizomycotina</taxon>
        <taxon>Eurotiomycetes</taxon>
        <taxon>Eurotiomycetidae</taxon>
        <taxon>Eurotiales</taxon>
        <taxon>Aspergillaceae</taxon>
        <taxon>Aspergillus</taxon>
        <taxon>Aspergillus subgen. Circumdati</taxon>
    </lineage>
</organism>